<dbReference type="OrthoDB" id="9445483at2759"/>
<evidence type="ECO:0000313" key="1">
    <source>
        <dbReference type="EMBL" id="NXN93719.1"/>
    </source>
</evidence>
<dbReference type="Pfam" id="PF07400">
    <property type="entry name" value="IL11"/>
    <property type="match status" value="1"/>
</dbReference>
<accession>A0A7L1N2R4</accession>
<gene>
    <name evidence="1" type="primary">Il11</name>
    <name evidence="1" type="ORF">RHICYA_R15615</name>
</gene>
<reference evidence="1 2" key="1">
    <citation type="submission" date="2019-09" db="EMBL/GenBank/DDBJ databases">
        <title>Bird 10,000 Genomes (B10K) Project - Family phase.</title>
        <authorList>
            <person name="Zhang G."/>
        </authorList>
    </citation>
    <scope>NUCLEOTIDE SEQUENCE [LARGE SCALE GENOMIC DNA]</scope>
    <source>
        <strain evidence="1">B10K-DU-002-35</strain>
        <tissue evidence="1">Muscle</tissue>
    </source>
</reference>
<dbReference type="Gene3D" id="1.20.1250.10">
    <property type="match status" value="1"/>
</dbReference>
<dbReference type="EMBL" id="VXBP01002109">
    <property type="protein sequence ID" value="NXN93719.1"/>
    <property type="molecule type" value="Genomic_DNA"/>
</dbReference>
<dbReference type="PANTHER" id="PTHR16922:SF0">
    <property type="entry name" value="INTERLEUKIN-11"/>
    <property type="match status" value="1"/>
</dbReference>
<comment type="caution">
    <text evidence="1">The sequence shown here is derived from an EMBL/GenBank/DDBJ whole genome shotgun (WGS) entry which is preliminary data.</text>
</comment>
<feature type="non-terminal residue" evidence="1">
    <location>
        <position position="114"/>
    </location>
</feature>
<dbReference type="GO" id="GO:0043410">
    <property type="term" value="P:positive regulation of MAPK cascade"/>
    <property type="evidence" value="ECO:0007669"/>
    <property type="project" value="TreeGrafter"/>
</dbReference>
<feature type="non-terminal residue" evidence="1">
    <location>
        <position position="1"/>
    </location>
</feature>
<organism evidence="1 2">
    <name type="scientific">Rhinopomastus cyanomelas</name>
    <name type="common">Common scimitarbill</name>
    <dbReference type="NCBI Taxonomy" id="113115"/>
    <lineage>
        <taxon>Eukaryota</taxon>
        <taxon>Metazoa</taxon>
        <taxon>Chordata</taxon>
        <taxon>Craniata</taxon>
        <taxon>Vertebrata</taxon>
        <taxon>Euteleostomi</taxon>
        <taxon>Archelosauria</taxon>
        <taxon>Archosauria</taxon>
        <taxon>Dinosauria</taxon>
        <taxon>Saurischia</taxon>
        <taxon>Theropoda</taxon>
        <taxon>Coelurosauria</taxon>
        <taxon>Aves</taxon>
        <taxon>Neognathae</taxon>
        <taxon>Neoaves</taxon>
        <taxon>Telluraves</taxon>
        <taxon>Coraciimorphae</taxon>
        <taxon>Bucerotiformes</taxon>
        <taxon>Rhinopomastidae</taxon>
        <taxon>Rhinopomastus</taxon>
    </lineage>
</organism>
<dbReference type="InterPro" id="IPR020438">
    <property type="entry name" value="IL-11"/>
</dbReference>
<dbReference type="PANTHER" id="PTHR16922">
    <property type="entry name" value="INTERLEUKIN 11"/>
    <property type="match status" value="1"/>
</dbReference>
<dbReference type="InterPro" id="IPR009079">
    <property type="entry name" value="4_helix_cytokine-like_core"/>
</dbReference>
<dbReference type="GO" id="GO:0005737">
    <property type="term" value="C:cytoplasm"/>
    <property type="evidence" value="ECO:0007669"/>
    <property type="project" value="TreeGrafter"/>
</dbReference>
<dbReference type="GO" id="GO:0008083">
    <property type="term" value="F:growth factor activity"/>
    <property type="evidence" value="ECO:0007669"/>
    <property type="project" value="TreeGrafter"/>
</dbReference>
<evidence type="ECO:0000313" key="2">
    <source>
        <dbReference type="Proteomes" id="UP000565785"/>
    </source>
</evidence>
<dbReference type="GO" id="GO:0005125">
    <property type="term" value="F:cytokine activity"/>
    <property type="evidence" value="ECO:0007669"/>
    <property type="project" value="TreeGrafter"/>
</dbReference>
<dbReference type="AlphaFoldDB" id="A0A7L1N2R4"/>
<protein>
    <submittedName>
        <fullName evidence="1">IL11 protein</fullName>
    </submittedName>
</protein>
<dbReference type="Proteomes" id="UP000565785">
    <property type="component" value="Unassembled WGS sequence"/>
</dbReference>
<dbReference type="GO" id="GO:0008284">
    <property type="term" value="P:positive regulation of cell population proliferation"/>
    <property type="evidence" value="ECO:0007669"/>
    <property type="project" value="TreeGrafter"/>
</dbReference>
<sequence>SRPLRPPDPRADLDGIISLARALLSDTKGFLALLKTRYPAEGDHQLESLPVLAMSALELANIQTAGLSRVAADLQRYRRLLEWLRRAGLRPLEPELGALQGRLERLLRRLDHLV</sequence>
<proteinExistence type="predicted"/>
<name>A0A7L1N2R4_RHICY</name>
<keyword evidence="2" id="KW-1185">Reference proteome</keyword>